<sequence length="193" mass="19615">MAEGGLLVAVLAAGEAARFGGGKLDAAVAGKRLAQWVLDAVAGADLDPGIIVVGDKVPTFAAESGWELCVNAKAAEGLGTSLALAAREAQARGSALLVVLADMPLLDPDHLAELAEVDGLAATTWPGHRLGVPALFPADELHALIKLKGDQGAAALLAAREDVQAIPPPPLMCLDVDTPDDLARAEALLSRRG</sequence>
<organism evidence="3 4">
    <name type="scientific">Alteraurantiacibacter aquimixticola</name>
    <dbReference type="NCBI Taxonomy" id="2489173"/>
    <lineage>
        <taxon>Bacteria</taxon>
        <taxon>Pseudomonadati</taxon>
        <taxon>Pseudomonadota</taxon>
        <taxon>Alphaproteobacteria</taxon>
        <taxon>Sphingomonadales</taxon>
        <taxon>Erythrobacteraceae</taxon>
        <taxon>Alteraurantiacibacter</taxon>
    </lineage>
</organism>
<dbReference type="Pfam" id="PF12804">
    <property type="entry name" value="NTP_transf_3"/>
    <property type="match status" value="1"/>
</dbReference>
<dbReference type="SUPFAM" id="SSF53448">
    <property type="entry name" value="Nucleotide-diphospho-sugar transferases"/>
    <property type="match status" value="1"/>
</dbReference>
<protein>
    <submittedName>
        <fullName evidence="3">Nucleotidyltransferase family protein</fullName>
    </submittedName>
</protein>
<keyword evidence="1" id="KW-0460">Magnesium</keyword>
<gene>
    <name evidence="3" type="ORF">E5222_10400</name>
</gene>
<name>A0A4T3F571_9SPHN</name>
<dbReference type="CDD" id="cd04182">
    <property type="entry name" value="GT_2_like_f"/>
    <property type="match status" value="1"/>
</dbReference>
<dbReference type="InterPro" id="IPR025877">
    <property type="entry name" value="MobA-like_NTP_Trfase"/>
</dbReference>
<evidence type="ECO:0000259" key="2">
    <source>
        <dbReference type="Pfam" id="PF12804"/>
    </source>
</evidence>
<dbReference type="Proteomes" id="UP000309389">
    <property type="component" value="Unassembled WGS sequence"/>
</dbReference>
<reference evidence="3 4" key="1">
    <citation type="submission" date="2019-04" db="EMBL/GenBank/DDBJ databases">
        <title>Altererythrobacter aquimixticola sp. nov., isolated from sediment of junction between the ocean and a freshwater spring.</title>
        <authorList>
            <person name="Yoon J.-H."/>
        </authorList>
    </citation>
    <scope>NUCLEOTIDE SEQUENCE [LARGE SCALE GENOMIC DNA]</scope>
    <source>
        <strain evidence="3 4">SSKS-13</strain>
    </source>
</reference>
<dbReference type="Gene3D" id="3.90.550.10">
    <property type="entry name" value="Spore Coat Polysaccharide Biosynthesis Protein SpsA, Chain A"/>
    <property type="match status" value="1"/>
</dbReference>
<keyword evidence="3" id="KW-0808">Transferase</keyword>
<dbReference type="AlphaFoldDB" id="A0A4T3F571"/>
<dbReference type="EMBL" id="SSHH01000002">
    <property type="protein sequence ID" value="TIX50658.1"/>
    <property type="molecule type" value="Genomic_DNA"/>
</dbReference>
<accession>A0A4T3F571</accession>
<feature type="domain" description="MobA-like NTP transferase" evidence="2">
    <location>
        <begin position="9"/>
        <end position="162"/>
    </location>
</feature>
<keyword evidence="4" id="KW-1185">Reference proteome</keyword>
<dbReference type="GO" id="GO:0016779">
    <property type="term" value="F:nucleotidyltransferase activity"/>
    <property type="evidence" value="ECO:0007669"/>
    <property type="project" value="UniProtKB-ARBA"/>
</dbReference>
<dbReference type="PANTHER" id="PTHR43777:SF1">
    <property type="entry name" value="MOLYBDENUM COFACTOR CYTIDYLYLTRANSFERASE"/>
    <property type="match status" value="1"/>
</dbReference>
<comment type="caution">
    <text evidence="3">The sequence shown here is derived from an EMBL/GenBank/DDBJ whole genome shotgun (WGS) entry which is preliminary data.</text>
</comment>
<dbReference type="RefSeq" id="WP_136693678.1">
    <property type="nucleotide sequence ID" value="NZ_SSHH01000002.1"/>
</dbReference>
<dbReference type="PANTHER" id="PTHR43777">
    <property type="entry name" value="MOLYBDENUM COFACTOR CYTIDYLYLTRANSFERASE"/>
    <property type="match status" value="1"/>
</dbReference>
<dbReference type="OrthoDB" id="9779263at2"/>
<evidence type="ECO:0000313" key="3">
    <source>
        <dbReference type="EMBL" id="TIX50658.1"/>
    </source>
</evidence>
<proteinExistence type="predicted"/>
<evidence type="ECO:0000313" key="4">
    <source>
        <dbReference type="Proteomes" id="UP000309389"/>
    </source>
</evidence>
<dbReference type="InterPro" id="IPR029044">
    <property type="entry name" value="Nucleotide-diphossugar_trans"/>
</dbReference>
<evidence type="ECO:0000256" key="1">
    <source>
        <dbReference type="ARBA" id="ARBA00022842"/>
    </source>
</evidence>